<comment type="caution">
    <text evidence="2">The sequence shown here is derived from an EMBL/GenBank/DDBJ whole genome shotgun (WGS) entry which is preliminary data.</text>
</comment>
<dbReference type="EMBL" id="NMUH01005370">
    <property type="protein sequence ID" value="MQM12593.1"/>
    <property type="molecule type" value="Genomic_DNA"/>
</dbReference>
<proteinExistence type="predicted"/>
<accession>A0A843WMA3</accession>
<feature type="compositionally biased region" description="Basic and acidic residues" evidence="1">
    <location>
        <begin position="9"/>
        <end position="19"/>
    </location>
</feature>
<evidence type="ECO:0000313" key="2">
    <source>
        <dbReference type="EMBL" id="MQM12593.1"/>
    </source>
</evidence>
<evidence type="ECO:0000313" key="3">
    <source>
        <dbReference type="Proteomes" id="UP000652761"/>
    </source>
</evidence>
<dbReference type="AlphaFoldDB" id="A0A843WMA3"/>
<sequence length="133" mass="15039">MNDEDPIKEEDSKVDDATEKYASGVRRFDEPTTAVDEPNGCVLQIQVLSNATRAIVTRDESAICIAWACQSRRYANRGSVHDSAPLGHWVANRQRECTPFGGIPSIRRDRQNRIGTMKSNRWYDRIGGMKLNQ</sequence>
<keyword evidence="3" id="KW-1185">Reference proteome</keyword>
<evidence type="ECO:0000256" key="1">
    <source>
        <dbReference type="SAM" id="MobiDB-lite"/>
    </source>
</evidence>
<gene>
    <name evidence="2" type="ORF">Taro_045513</name>
</gene>
<organism evidence="2 3">
    <name type="scientific">Colocasia esculenta</name>
    <name type="common">Wild taro</name>
    <name type="synonym">Arum esculentum</name>
    <dbReference type="NCBI Taxonomy" id="4460"/>
    <lineage>
        <taxon>Eukaryota</taxon>
        <taxon>Viridiplantae</taxon>
        <taxon>Streptophyta</taxon>
        <taxon>Embryophyta</taxon>
        <taxon>Tracheophyta</taxon>
        <taxon>Spermatophyta</taxon>
        <taxon>Magnoliopsida</taxon>
        <taxon>Liliopsida</taxon>
        <taxon>Araceae</taxon>
        <taxon>Aroideae</taxon>
        <taxon>Colocasieae</taxon>
        <taxon>Colocasia</taxon>
    </lineage>
</organism>
<name>A0A843WMA3_COLES</name>
<protein>
    <submittedName>
        <fullName evidence="2">Uncharacterized protein</fullName>
    </submittedName>
</protein>
<feature type="region of interest" description="Disordered" evidence="1">
    <location>
        <begin position="1"/>
        <end position="33"/>
    </location>
</feature>
<dbReference type="Proteomes" id="UP000652761">
    <property type="component" value="Unassembled WGS sequence"/>
</dbReference>
<reference evidence="2" key="1">
    <citation type="submission" date="2017-07" db="EMBL/GenBank/DDBJ databases">
        <title>Taro Niue Genome Assembly and Annotation.</title>
        <authorList>
            <person name="Atibalentja N."/>
            <person name="Keating K."/>
            <person name="Fields C.J."/>
        </authorList>
    </citation>
    <scope>NUCLEOTIDE SEQUENCE</scope>
    <source>
        <strain evidence="2">Niue_2</strain>
        <tissue evidence="2">Leaf</tissue>
    </source>
</reference>